<dbReference type="InterPro" id="IPR050756">
    <property type="entry name" value="CSN3"/>
</dbReference>
<sequence>MGEFWDNLVKALGQVEKASQVKDIKACALLLRLLPSLRRSSSLESITNAYKAFYSTDPSWGQSSSSSKLQFSSPEVEAYLNILICMVLIKENHIDSSKEIALAQIEKHQAYTAQPFVAKLFYYFALSCEIKQELDEKPFLDWYRQACLRHDNFIQATLINVILRFFLLKNKVQQAQDFADRTGFPENAPYSEIARNQYYLGRINALRLNYAEALNRLIQAQRKAPENSGAGFKLAVEKLKVVVQLLMGEIPVRKTLVGYKGLGAYVDLVRAVRSGELERYNQVIANYQNAFNEDMNLSLVARLRHIVIKAGLKKINIAYSVIALKDIAHKLGLPLTDTEFIVAKAIRDGVIEATVDHEKAVLRSKVLEDVYRTNEPQHAFQKRIAFCMDLRNDTVRAMQFPQEKKEAEEHNEEIEIELIEDDDDF</sequence>
<dbReference type="Proteomes" id="UP001162131">
    <property type="component" value="Unassembled WGS sequence"/>
</dbReference>
<dbReference type="GO" id="GO:0006511">
    <property type="term" value="P:ubiquitin-dependent protein catabolic process"/>
    <property type="evidence" value="ECO:0007669"/>
    <property type="project" value="TreeGrafter"/>
</dbReference>
<proteinExistence type="inferred from homology"/>
<reference evidence="4" key="1">
    <citation type="submission" date="2021-09" db="EMBL/GenBank/DDBJ databases">
        <authorList>
            <consortium name="AG Swart"/>
            <person name="Singh M."/>
            <person name="Singh A."/>
            <person name="Seah K."/>
            <person name="Emmerich C."/>
        </authorList>
    </citation>
    <scope>NUCLEOTIDE SEQUENCE</scope>
    <source>
        <strain evidence="4">ATCC30299</strain>
    </source>
</reference>
<dbReference type="PROSITE" id="PS50250">
    <property type="entry name" value="PCI"/>
    <property type="match status" value="1"/>
</dbReference>
<dbReference type="GO" id="GO:0030234">
    <property type="term" value="F:enzyme regulator activity"/>
    <property type="evidence" value="ECO:0007669"/>
    <property type="project" value="InterPro"/>
</dbReference>
<dbReference type="InterPro" id="IPR013586">
    <property type="entry name" value="PSMD3_C"/>
</dbReference>
<dbReference type="Pfam" id="PF25573">
    <property type="entry name" value="TPR_PSMD3_N"/>
    <property type="match status" value="1"/>
</dbReference>
<dbReference type="SMART" id="SM00088">
    <property type="entry name" value="PINT"/>
    <property type="match status" value="1"/>
</dbReference>
<gene>
    <name evidence="4" type="ORF">BSTOLATCC_MIC212</name>
</gene>
<name>A0AAU9IP05_9CILI</name>
<dbReference type="AlphaFoldDB" id="A0AAU9IP05"/>
<keyword evidence="2" id="KW-0647">Proteasome</keyword>
<organism evidence="4 5">
    <name type="scientific">Blepharisma stoltei</name>
    <dbReference type="NCBI Taxonomy" id="1481888"/>
    <lineage>
        <taxon>Eukaryota</taxon>
        <taxon>Sar</taxon>
        <taxon>Alveolata</taxon>
        <taxon>Ciliophora</taxon>
        <taxon>Postciliodesmatophora</taxon>
        <taxon>Heterotrichea</taxon>
        <taxon>Heterotrichida</taxon>
        <taxon>Blepharismidae</taxon>
        <taxon>Blepharisma</taxon>
    </lineage>
</organism>
<evidence type="ECO:0000313" key="5">
    <source>
        <dbReference type="Proteomes" id="UP001162131"/>
    </source>
</evidence>
<dbReference type="PANTHER" id="PTHR10758">
    <property type="entry name" value="26S PROTEASOME NON-ATPASE REGULATORY SUBUNIT 3/COP9 SIGNALOSOME COMPLEX SUBUNIT 3"/>
    <property type="match status" value="1"/>
</dbReference>
<evidence type="ECO:0000259" key="3">
    <source>
        <dbReference type="PROSITE" id="PS50250"/>
    </source>
</evidence>
<dbReference type="GO" id="GO:0042176">
    <property type="term" value="P:regulation of protein catabolic process"/>
    <property type="evidence" value="ECO:0007669"/>
    <property type="project" value="InterPro"/>
</dbReference>
<dbReference type="InterPro" id="IPR000717">
    <property type="entry name" value="PCI_dom"/>
</dbReference>
<accession>A0AAU9IP05</accession>
<dbReference type="SUPFAM" id="SSF46785">
    <property type="entry name" value="Winged helix' DNA-binding domain"/>
    <property type="match status" value="1"/>
</dbReference>
<protein>
    <recommendedName>
        <fullName evidence="3">PCI domain-containing protein</fullName>
    </recommendedName>
</protein>
<dbReference type="SMART" id="SM00753">
    <property type="entry name" value="PAM"/>
    <property type="match status" value="1"/>
</dbReference>
<dbReference type="Gene3D" id="1.25.40.570">
    <property type="match status" value="1"/>
</dbReference>
<dbReference type="Pfam" id="PF08375">
    <property type="entry name" value="Rpn3_C"/>
    <property type="match status" value="1"/>
</dbReference>
<dbReference type="PANTHER" id="PTHR10758:SF2">
    <property type="entry name" value="26S PROTEASOME NON-ATPASE REGULATORY SUBUNIT 3"/>
    <property type="match status" value="1"/>
</dbReference>
<evidence type="ECO:0000313" key="4">
    <source>
        <dbReference type="EMBL" id="CAG9309998.1"/>
    </source>
</evidence>
<dbReference type="GO" id="GO:0008541">
    <property type="term" value="C:proteasome regulatory particle, lid subcomplex"/>
    <property type="evidence" value="ECO:0007669"/>
    <property type="project" value="TreeGrafter"/>
</dbReference>
<comment type="similarity">
    <text evidence="1">Belongs to the proteasome subunit S3 family.</text>
</comment>
<dbReference type="Pfam" id="PF01399">
    <property type="entry name" value="PCI"/>
    <property type="match status" value="1"/>
</dbReference>
<evidence type="ECO:0000256" key="2">
    <source>
        <dbReference type="ARBA" id="ARBA00022942"/>
    </source>
</evidence>
<dbReference type="InterPro" id="IPR036390">
    <property type="entry name" value="WH_DNA-bd_sf"/>
</dbReference>
<comment type="caution">
    <text evidence="4">The sequence shown here is derived from an EMBL/GenBank/DDBJ whole genome shotgun (WGS) entry which is preliminary data.</text>
</comment>
<dbReference type="EMBL" id="CAJZBQ010000001">
    <property type="protein sequence ID" value="CAG9309998.1"/>
    <property type="molecule type" value="Genomic_DNA"/>
</dbReference>
<keyword evidence="5" id="KW-1185">Reference proteome</keyword>
<dbReference type="InterPro" id="IPR057985">
    <property type="entry name" value="TPR_PSMD3_N"/>
</dbReference>
<feature type="domain" description="PCI" evidence="3">
    <location>
        <begin position="194"/>
        <end position="369"/>
    </location>
</feature>
<evidence type="ECO:0000256" key="1">
    <source>
        <dbReference type="ARBA" id="ARBA00007912"/>
    </source>
</evidence>